<keyword evidence="2 6" id="KW-0812">Transmembrane</keyword>
<dbReference type="AlphaFoldDB" id="A0A9P9IED5"/>
<accession>A0A9P9IED5</accession>
<feature type="compositionally biased region" description="Polar residues" evidence="5">
    <location>
        <begin position="280"/>
        <end position="290"/>
    </location>
</feature>
<evidence type="ECO:0000256" key="6">
    <source>
        <dbReference type="SAM" id="Phobius"/>
    </source>
</evidence>
<evidence type="ECO:0000256" key="4">
    <source>
        <dbReference type="ARBA" id="ARBA00023136"/>
    </source>
</evidence>
<keyword evidence="3 6" id="KW-1133">Transmembrane helix</keyword>
<proteinExistence type="predicted"/>
<sequence>MAPFRDYTMQLLLPFLAPLLLESVQAQTTRLPPITQSDKIGYTADGSTWSTANCPASSTWYQTSTWGRCCPASATAPCAIWTGCASTSLIFLSGGQQTATCSGADPVCRTALVAQNENDRTPFVYVGCGKKNWTAFRTAPLAVVESLTILDVSSTGSASTSSLFTASSTGSTNTGSTNTASNTVSETGAATQTMAPPGSNDGGGSSSKAWIAGVVIGPLAAIVIAGLLFYIWRLKRNKKEDPSAQPMMAQQPHTPIPQNQQPYYPPGGQYGHYPPPQQYNTPVNQYNTPTDYYGQAANKPYYDQYAQTSTGPVELSASDQRPVEAPANPVDPTKVQQR</sequence>
<keyword evidence="7" id="KW-0732">Signal</keyword>
<dbReference type="GO" id="GO:0071944">
    <property type="term" value="C:cell periphery"/>
    <property type="evidence" value="ECO:0007669"/>
    <property type="project" value="UniProtKB-ARBA"/>
</dbReference>
<evidence type="ECO:0000256" key="1">
    <source>
        <dbReference type="ARBA" id="ARBA00004167"/>
    </source>
</evidence>
<feature type="chain" id="PRO_5040156148" evidence="7">
    <location>
        <begin position="27"/>
        <end position="338"/>
    </location>
</feature>
<protein>
    <submittedName>
        <fullName evidence="8">Uncharacterized protein</fullName>
    </submittedName>
</protein>
<dbReference type="OrthoDB" id="4347164at2759"/>
<comment type="caution">
    <text evidence="8">The sequence shown here is derived from an EMBL/GenBank/DDBJ whole genome shotgun (WGS) entry which is preliminary data.</text>
</comment>
<dbReference type="InterPro" id="IPR051694">
    <property type="entry name" value="Immunoregulatory_rcpt-like"/>
</dbReference>
<keyword evidence="9" id="KW-1185">Reference proteome</keyword>
<dbReference type="EMBL" id="JAGMWT010000014">
    <property type="protein sequence ID" value="KAH7116749.1"/>
    <property type="molecule type" value="Genomic_DNA"/>
</dbReference>
<evidence type="ECO:0000256" key="5">
    <source>
        <dbReference type="SAM" id="MobiDB-lite"/>
    </source>
</evidence>
<gene>
    <name evidence="8" type="ORF">B0J11DRAFT_592764</name>
</gene>
<name>A0A9P9IED5_9PLEO</name>
<dbReference type="GO" id="GO:0016020">
    <property type="term" value="C:membrane"/>
    <property type="evidence" value="ECO:0007669"/>
    <property type="project" value="UniProtKB-SubCell"/>
</dbReference>
<dbReference type="PANTHER" id="PTHR15549">
    <property type="entry name" value="PAIRED IMMUNOGLOBULIN-LIKE TYPE 2 RECEPTOR"/>
    <property type="match status" value="1"/>
</dbReference>
<evidence type="ECO:0000313" key="8">
    <source>
        <dbReference type="EMBL" id="KAH7116749.1"/>
    </source>
</evidence>
<dbReference type="PANTHER" id="PTHR15549:SF26">
    <property type="entry name" value="AXIAL BUDDING PATTERN PROTEIN 2-RELATED"/>
    <property type="match status" value="1"/>
</dbReference>
<comment type="subcellular location">
    <subcellularLocation>
        <location evidence="1">Membrane</location>
        <topology evidence="1">Single-pass membrane protein</topology>
    </subcellularLocation>
</comment>
<reference evidence="8" key="1">
    <citation type="journal article" date="2021" name="Nat. Commun.">
        <title>Genetic determinants of endophytism in the Arabidopsis root mycobiome.</title>
        <authorList>
            <person name="Mesny F."/>
            <person name="Miyauchi S."/>
            <person name="Thiergart T."/>
            <person name="Pickel B."/>
            <person name="Atanasova L."/>
            <person name="Karlsson M."/>
            <person name="Huettel B."/>
            <person name="Barry K.W."/>
            <person name="Haridas S."/>
            <person name="Chen C."/>
            <person name="Bauer D."/>
            <person name="Andreopoulos W."/>
            <person name="Pangilinan J."/>
            <person name="LaButti K."/>
            <person name="Riley R."/>
            <person name="Lipzen A."/>
            <person name="Clum A."/>
            <person name="Drula E."/>
            <person name="Henrissat B."/>
            <person name="Kohler A."/>
            <person name="Grigoriev I.V."/>
            <person name="Martin F.M."/>
            <person name="Hacquard S."/>
        </authorList>
    </citation>
    <scope>NUCLEOTIDE SEQUENCE</scope>
    <source>
        <strain evidence="8">MPI-CAGE-CH-0243</strain>
    </source>
</reference>
<feature type="transmembrane region" description="Helical" evidence="6">
    <location>
        <begin position="209"/>
        <end position="232"/>
    </location>
</feature>
<organism evidence="8 9">
    <name type="scientific">Dendryphion nanum</name>
    <dbReference type="NCBI Taxonomy" id="256645"/>
    <lineage>
        <taxon>Eukaryota</taxon>
        <taxon>Fungi</taxon>
        <taxon>Dikarya</taxon>
        <taxon>Ascomycota</taxon>
        <taxon>Pezizomycotina</taxon>
        <taxon>Dothideomycetes</taxon>
        <taxon>Pleosporomycetidae</taxon>
        <taxon>Pleosporales</taxon>
        <taxon>Torulaceae</taxon>
        <taxon>Dendryphion</taxon>
    </lineage>
</organism>
<dbReference type="Proteomes" id="UP000700596">
    <property type="component" value="Unassembled WGS sequence"/>
</dbReference>
<evidence type="ECO:0000256" key="7">
    <source>
        <dbReference type="SAM" id="SignalP"/>
    </source>
</evidence>
<feature type="signal peptide" evidence="7">
    <location>
        <begin position="1"/>
        <end position="26"/>
    </location>
</feature>
<dbReference type="CDD" id="cd12087">
    <property type="entry name" value="TM_EGFR-like"/>
    <property type="match status" value="1"/>
</dbReference>
<evidence type="ECO:0000256" key="2">
    <source>
        <dbReference type="ARBA" id="ARBA00022692"/>
    </source>
</evidence>
<evidence type="ECO:0000313" key="9">
    <source>
        <dbReference type="Proteomes" id="UP000700596"/>
    </source>
</evidence>
<feature type="region of interest" description="Disordered" evidence="5">
    <location>
        <begin position="157"/>
        <end position="183"/>
    </location>
</feature>
<feature type="region of interest" description="Disordered" evidence="5">
    <location>
        <begin position="242"/>
        <end position="338"/>
    </location>
</feature>
<evidence type="ECO:0000256" key="3">
    <source>
        <dbReference type="ARBA" id="ARBA00022989"/>
    </source>
</evidence>
<keyword evidence="4 6" id="KW-0472">Membrane</keyword>